<reference evidence="1 2" key="1">
    <citation type="submission" date="2016-10" db="EMBL/GenBank/DDBJ databases">
        <authorList>
            <person name="de Groot N.N."/>
        </authorList>
    </citation>
    <scope>NUCLEOTIDE SEQUENCE [LARGE SCALE GENOMIC DNA]</scope>
    <source>
        <strain evidence="1 2">Nm13</strain>
    </source>
</reference>
<evidence type="ECO:0000313" key="2">
    <source>
        <dbReference type="Proteomes" id="UP000236753"/>
    </source>
</evidence>
<evidence type="ECO:0000313" key="1">
    <source>
        <dbReference type="EMBL" id="SEF95801.1"/>
    </source>
</evidence>
<accession>A0A1H5W9D1</accession>
<dbReference type="AlphaFoldDB" id="A0A1H5W9D1"/>
<dbReference type="EMBL" id="FNUX01000017">
    <property type="protein sequence ID" value="SEF95801.1"/>
    <property type="molecule type" value="Genomic_DNA"/>
</dbReference>
<dbReference type="OrthoDB" id="9180241at2"/>
<dbReference type="RefSeq" id="WP_146059762.1">
    <property type="nucleotide sequence ID" value="NZ_FNUX01000017.1"/>
</dbReference>
<gene>
    <name evidence="1" type="ORF">SAMN05216334_11716</name>
</gene>
<dbReference type="Proteomes" id="UP000236753">
    <property type="component" value="Unassembled WGS sequence"/>
</dbReference>
<organism evidence="1 2">
    <name type="scientific">Nitrosomonas ureae</name>
    <dbReference type="NCBI Taxonomy" id="44577"/>
    <lineage>
        <taxon>Bacteria</taxon>
        <taxon>Pseudomonadati</taxon>
        <taxon>Pseudomonadota</taxon>
        <taxon>Betaproteobacteria</taxon>
        <taxon>Nitrosomonadales</taxon>
        <taxon>Nitrosomonadaceae</taxon>
        <taxon>Nitrosomonas</taxon>
    </lineage>
</organism>
<protein>
    <submittedName>
        <fullName evidence="1">Uncharacterized protein</fullName>
    </submittedName>
</protein>
<sequence>MTLLITVAGHDYALSCSDMRISVQSGKRFTSIDEKFNKHIVFHSDGLTADISYTGLARWSDSGKIVKVYDIISESLAKSCSSSLAFGSLSLNLTIDLLAALERLRRIHRMENSIIELHIIGYHKAVPWPFIGVISTFRLDAPWSSKTELEWEYHFDGVHFYFKVAETPEVIFGGTDTTVRSSEKERFRNLVIAGADAFNVSRMASKQIEQASKRSTAIGPRSVSIVLPREGFLDTNLWDKQGTGLVGFLPRIIFPNGASLGPSEFPVSLSLLSEGHLPKNSLFFKSVVSAEYKRRLRRLIFQHQKGPAIPGLMGLIGLALYGKVPEGYTDFGLGH</sequence>
<name>A0A1H5W9D1_9PROT</name>
<proteinExistence type="predicted"/>